<dbReference type="InterPro" id="IPR040521">
    <property type="entry name" value="KDZ"/>
</dbReference>
<keyword evidence="4" id="KW-1185">Reference proteome</keyword>
<name>A0A6A4GQC1_9AGAR</name>
<feature type="compositionally biased region" description="Acidic residues" evidence="1">
    <location>
        <begin position="868"/>
        <end position="902"/>
    </location>
</feature>
<feature type="non-terminal residue" evidence="3">
    <location>
        <position position="1"/>
    </location>
</feature>
<gene>
    <name evidence="3" type="ORF">BT96DRAFT_837684</name>
</gene>
<sequence length="902" mass="103686">KWEDGRFIEKSLKSLGLPIVLMHHSLACPAPRPCHKQFRVLHTNGIHDVQLFFCGCERGEKVDDHIQLLRKGYYPSSQGRGRIKTVATFCYLELLHHLMLTTKASTYDFYRGLCKVTDASGLSKHPWRYRALVRMVLQWRHLKLLKWCGRGHNPSGVAGTADGELVVRCPSCPHPGINLPKGWESDQKNADLYALRVAMDANFRLKEQLVSSHSRDPGLNDGKGYFVRREPYEKYVLSLAHEEDISTCVGFQAIIKATTRFSKGLRYTGVGAVGCARGEMWLPNGAGSLHKGERYANMDYVFASVLRQYLGIVLIIVGYDIVCQWFIHLFARIKNQWPEGLRPPEGTTFIPVIGKFHEPAHKTKNHQQFCANLILLMGLSDWELLERLWGVHNVLGNATKTMGPGTRIDVLEAHFGFHNWEKYTGHGTTLWQKYKDGLRDRNRQREAHEGFTNALPEELVRKWEELFQKWEDTPHPKDENNNPWDTSEEFLSEAEVEKELAAEDAQRLRNSGRDPLHKTRAAKFLKYALDIEENHIKGVEELRAIYMPGLLQLLTDKQLPTAHESDSAPEEAKIWFPSCLTAVERDRVCTEGLYDMEIRLRQARCYDALQGLRHTLRVKTRMLLFKHANIRGQRDSGRSRDIIDGIHERAKGWAERYRRNRAALLTLLGPGNWEKELQPLRNADVRSYTDVEKKKGPGRRGTNEEGLGEGPGRGKEEEINLLTEERGRRDGTGQSRRVMSWIWQTTSVNVQDGADKDNELLRVEWGRSRARLARALEEVRYAREDMRRTVEFMECKAEWWVERADWRKVEDEALREGLNAYALKQASIQRQLKEMCITIWKKPLDGSEHMEDAGDTDLRMMLGVSTAPDEEEREEEEDDEEDEGNDGGLDGEDDEDEDLGWA</sequence>
<dbReference type="Pfam" id="PF18803">
    <property type="entry name" value="CxC2"/>
    <property type="match status" value="1"/>
</dbReference>
<feature type="domain" description="CxC2-like cysteine cluster KDZ transposase-associated" evidence="2">
    <location>
        <begin position="12"/>
        <end position="121"/>
    </location>
</feature>
<evidence type="ECO:0000259" key="2">
    <source>
        <dbReference type="Pfam" id="PF18803"/>
    </source>
</evidence>
<dbReference type="Proteomes" id="UP000799118">
    <property type="component" value="Unassembled WGS sequence"/>
</dbReference>
<accession>A0A6A4GQC1</accession>
<feature type="compositionally biased region" description="Basic and acidic residues" evidence="1">
    <location>
        <begin position="712"/>
        <end position="731"/>
    </location>
</feature>
<dbReference type="EMBL" id="ML769803">
    <property type="protein sequence ID" value="KAE9387407.1"/>
    <property type="molecule type" value="Genomic_DNA"/>
</dbReference>
<evidence type="ECO:0000313" key="3">
    <source>
        <dbReference type="EMBL" id="KAE9387407.1"/>
    </source>
</evidence>
<reference evidence="3" key="1">
    <citation type="journal article" date="2019" name="Environ. Microbiol.">
        <title>Fungal ecological strategies reflected in gene transcription - a case study of two litter decomposers.</title>
        <authorList>
            <person name="Barbi F."/>
            <person name="Kohler A."/>
            <person name="Barry K."/>
            <person name="Baskaran P."/>
            <person name="Daum C."/>
            <person name="Fauchery L."/>
            <person name="Ihrmark K."/>
            <person name="Kuo A."/>
            <person name="LaButti K."/>
            <person name="Lipzen A."/>
            <person name="Morin E."/>
            <person name="Grigoriev I.V."/>
            <person name="Henrissat B."/>
            <person name="Lindahl B."/>
            <person name="Martin F."/>
        </authorList>
    </citation>
    <scope>NUCLEOTIDE SEQUENCE</scope>
    <source>
        <strain evidence="3">JB14</strain>
    </source>
</reference>
<dbReference type="OrthoDB" id="2682806at2759"/>
<feature type="region of interest" description="Disordered" evidence="1">
    <location>
        <begin position="688"/>
        <end position="733"/>
    </location>
</feature>
<feature type="region of interest" description="Disordered" evidence="1">
    <location>
        <begin position="846"/>
        <end position="902"/>
    </location>
</feature>
<proteinExistence type="predicted"/>
<organism evidence="3 4">
    <name type="scientific">Gymnopus androsaceus JB14</name>
    <dbReference type="NCBI Taxonomy" id="1447944"/>
    <lineage>
        <taxon>Eukaryota</taxon>
        <taxon>Fungi</taxon>
        <taxon>Dikarya</taxon>
        <taxon>Basidiomycota</taxon>
        <taxon>Agaricomycotina</taxon>
        <taxon>Agaricomycetes</taxon>
        <taxon>Agaricomycetidae</taxon>
        <taxon>Agaricales</taxon>
        <taxon>Marasmiineae</taxon>
        <taxon>Omphalotaceae</taxon>
        <taxon>Gymnopus</taxon>
    </lineage>
</organism>
<protein>
    <recommendedName>
        <fullName evidence="2">CxC2-like cysteine cluster KDZ transposase-associated domain-containing protein</fullName>
    </recommendedName>
</protein>
<evidence type="ECO:0000256" key="1">
    <source>
        <dbReference type="SAM" id="MobiDB-lite"/>
    </source>
</evidence>
<dbReference type="AlphaFoldDB" id="A0A6A4GQC1"/>
<dbReference type="InterPro" id="IPR041457">
    <property type="entry name" value="CxC2_KDZ-assoc"/>
</dbReference>
<evidence type="ECO:0000313" key="4">
    <source>
        <dbReference type="Proteomes" id="UP000799118"/>
    </source>
</evidence>
<feature type="compositionally biased region" description="Basic and acidic residues" evidence="1">
    <location>
        <begin position="846"/>
        <end position="858"/>
    </location>
</feature>
<dbReference type="Pfam" id="PF18758">
    <property type="entry name" value="KDZ"/>
    <property type="match status" value="1"/>
</dbReference>